<sequence length="197" mass="20486">MLRPRISDKAGSLHGFRDAVEHVDLGAQVDDVVHGFTEQRGLVHGAVPTGYHLPECHGPPHQPPRDLAARGRRTSSSSIAASLLLVDAPPHYSLAPAPHLARVRVGHGGGGGQDGLGPPRAGAARGGHGDVGGGLDGALPLVEAHGVEAGARLHARPEAQEQVLEEVLLEGHGAFACASVRTLHRFLILAKDRIGKM</sequence>
<name>A0A0A9E3B9_ARUDO</name>
<dbReference type="EMBL" id="GBRH01207413">
    <property type="protein sequence ID" value="JAD90482.1"/>
    <property type="molecule type" value="Transcribed_RNA"/>
</dbReference>
<protein>
    <submittedName>
        <fullName evidence="1">Uncharacterized protein</fullName>
    </submittedName>
</protein>
<proteinExistence type="predicted"/>
<evidence type="ECO:0000313" key="1">
    <source>
        <dbReference type="EMBL" id="JAD90482.1"/>
    </source>
</evidence>
<reference evidence="1" key="2">
    <citation type="journal article" date="2015" name="Data Brief">
        <title>Shoot transcriptome of the giant reed, Arundo donax.</title>
        <authorList>
            <person name="Barrero R.A."/>
            <person name="Guerrero F.D."/>
            <person name="Moolhuijzen P."/>
            <person name="Goolsby J.A."/>
            <person name="Tidwell J."/>
            <person name="Bellgard S.E."/>
            <person name="Bellgard M.I."/>
        </authorList>
    </citation>
    <scope>NUCLEOTIDE SEQUENCE</scope>
    <source>
        <tissue evidence="1">Shoot tissue taken approximately 20 cm above the soil surface</tissue>
    </source>
</reference>
<dbReference type="AlphaFoldDB" id="A0A0A9E3B9"/>
<reference evidence="1" key="1">
    <citation type="submission" date="2014-09" db="EMBL/GenBank/DDBJ databases">
        <authorList>
            <person name="Magalhaes I.L.F."/>
            <person name="Oliveira U."/>
            <person name="Santos F.R."/>
            <person name="Vidigal T.H.D.A."/>
            <person name="Brescovit A.D."/>
            <person name="Santos A.J."/>
        </authorList>
    </citation>
    <scope>NUCLEOTIDE SEQUENCE</scope>
    <source>
        <tissue evidence="1">Shoot tissue taken approximately 20 cm above the soil surface</tissue>
    </source>
</reference>
<organism evidence="1">
    <name type="scientific">Arundo donax</name>
    <name type="common">Giant reed</name>
    <name type="synonym">Donax arundinaceus</name>
    <dbReference type="NCBI Taxonomy" id="35708"/>
    <lineage>
        <taxon>Eukaryota</taxon>
        <taxon>Viridiplantae</taxon>
        <taxon>Streptophyta</taxon>
        <taxon>Embryophyta</taxon>
        <taxon>Tracheophyta</taxon>
        <taxon>Spermatophyta</taxon>
        <taxon>Magnoliopsida</taxon>
        <taxon>Liliopsida</taxon>
        <taxon>Poales</taxon>
        <taxon>Poaceae</taxon>
        <taxon>PACMAD clade</taxon>
        <taxon>Arundinoideae</taxon>
        <taxon>Arundineae</taxon>
        <taxon>Arundo</taxon>
    </lineage>
</organism>
<accession>A0A0A9E3B9</accession>